<dbReference type="GO" id="GO:0006633">
    <property type="term" value="P:fatty acid biosynthetic process"/>
    <property type="evidence" value="ECO:0007669"/>
    <property type="project" value="TreeGrafter"/>
</dbReference>
<dbReference type="GO" id="GO:0004312">
    <property type="term" value="F:fatty acid synthase activity"/>
    <property type="evidence" value="ECO:0007669"/>
    <property type="project" value="TreeGrafter"/>
</dbReference>
<dbReference type="NCBIfam" id="TIGR04556">
    <property type="entry name" value="PKS_assoc"/>
    <property type="match status" value="1"/>
</dbReference>
<evidence type="ECO:0000259" key="4">
    <source>
        <dbReference type="PROSITE" id="PS52004"/>
    </source>
</evidence>
<dbReference type="SUPFAM" id="SSF53901">
    <property type="entry name" value="Thiolase-like"/>
    <property type="match status" value="2"/>
</dbReference>
<feature type="domain" description="Ketosynthase family 3 (KS3)" evidence="4">
    <location>
        <begin position="340"/>
        <end position="759"/>
    </location>
</feature>
<comment type="similarity">
    <text evidence="3">Belongs to the thiolase-like superfamily. Beta-ketoacyl-ACP synthases family.</text>
</comment>
<dbReference type="InterPro" id="IPR030834">
    <property type="entry name" value="PKS_assoc_dom"/>
</dbReference>
<dbReference type="Pfam" id="PF02801">
    <property type="entry name" value="Ketoacyl-synt_C"/>
    <property type="match status" value="1"/>
</dbReference>
<dbReference type="Gene3D" id="3.40.47.10">
    <property type="match status" value="1"/>
</dbReference>
<dbReference type="EMBL" id="KX395900">
    <property type="protein sequence ID" value="AQS99318.1"/>
    <property type="molecule type" value="Transcribed_RNA"/>
</dbReference>
<dbReference type="AlphaFoldDB" id="A0A1S6K885"/>
<dbReference type="SMART" id="SM00825">
    <property type="entry name" value="PKS_KS"/>
    <property type="match status" value="1"/>
</dbReference>
<dbReference type="CDD" id="cd00833">
    <property type="entry name" value="PKS"/>
    <property type="match status" value="1"/>
</dbReference>
<accession>A0A1S6K885</accession>
<evidence type="ECO:0000256" key="2">
    <source>
        <dbReference type="ARBA" id="ARBA00022553"/>
    </source>
</evidence>
<keyword evidence="3" id="KW-0808">Transferase</keyword>
<organism evidence="5">
    <name type="scientific">Gambierdiscus polynesiensis</name>
    <dbReference type="NCBI Taxonomy" id="439318"/>
    <lineage>
        <taxon>Eukaryota</taxon>
        <taxon>Sar</taxon>
        <taxon>Alveolata</taxon>
        <taxon>Dinophyceae</taxon>
        <taxon>Gonyaulacales</taxon>
        <taxon>Pyrocystaceae</taxon>
        <taxon>Gambierdiscus</taxon>
    </lineage>
</organism>
<name>A0A1S6K885_9DINO</name>
<keyword evidence="1" id="KW-0596">Phosphopantetheine</keyword>
<dbReference type="Pfam" id="PF00109">
    <property type="entry name" value="ketoacyl-synt"/>
    <property type="match status" value="1"/>
</dbReference>
<dbReference type="InterPro" id="IPR016039">
    <property type="entry name" value="Thiolase-like"/>
</dbReference>
<reference evidence="5" key="1">
    <citation type="journal article" date="2017" name="J. Eukaryot. Microbiol.">
        <title>Role of Modular Polyketide Synthases in the Production of Polyether Ladder Compounds in Ciguatoxin-producing Gambierdiscus polynesiensis and G.excentricus (Dinophyceae).</title>
        <authorList>
            <person name="Kohli G.S."/>
            <person name="Campbell K."/>
            <person name="John U."/>
            <person name="Smith K.F."/>
            <person name="Fraga S."/>
            <person name="Rhodes L.L."/>
            <person name="Murray S.A."/>
        </authorList>
    </citation>
    <scope>NUCLEOTIDE SEQUENCE</scope>
    <source>
        <strain evidence="5">Contig_74765</strain>
    </source>
</reference>
<dbReference type="PANTHER" id="PTHR43775:SF37">
    <property type="entry name" value="SI:DKEY-61P9.11"/>
    <property type="match status" value="1"/>
</dbReference>
<dbReference type="InterPro" id="IPR050091">
    <property type="entry name" value="PKS_NRPS_Biosynth_Enz"/>
</dbReference>
<dbReference type="InterPro" id="IPR014030">
    <property type="entry name" value="Ketoacyl_synth_N"/>
</dbReference>
<proteinExistence type="inferred from homology"/>
<evidence type="ECO:0000313" key="5">
    <source>
        <dbReference type="EMBL" id="AQS99318.1"/>
    </source>
</evidence>
<dbReference type="PROSITE" id="PS52004">
    <property type="entry name" value="KS3_2"/>
    <property type="match status" value="1"/>
</dbReference>
<protein>
    <submittedName>
        <fullName evidence="5">Type I polyketide synthase</fullName>
    </submittedName>
</protein>
<dbReference type="PANTHER" id="PTHR43775">
    <property type="entry name" value="FATTY ACID SYNTHASE"/>
    <property type="match status" value="1"/>
</dbReference>
<evidence type="ECO:0000256" key="1">
    <source>
        <dbReference type="ARBA" id="ARBA00022450"/>
    </source>
</evidence>
<sequence length="944" mass="102753">MNMLNRYDPVINGLRLGELVELAGDTPFSGLHGQVQEYLPDSKQLSILVLSEGNCINVDPSCAIPAQSCKSPGDGGAADGFDVVVGPRTSRIPLGEALSDSLGRKGFCVVRTVQSAQELSKAFDALKQLDAQGEFGRLSQEVEGGYLGNGGRAKVMWLDPENSPLPTDSLILKSDGNISTMADILLPYCEDCAGQVIAERTPALVCLSMTDEDEVDYATPMATDQVVEEYYSTWCRAVFRVIHFMGPSKGQAILKLKDGSPLGNLDETYAVSASSNTILIVREDTFHYRYEEPDDGEACWLTSFFMRQAPEWSVVGQVDGDTSFFETTGAGPPPPSADAGNLVAVCAISLQACGKMTDHEKEWAAYSAGTDGQLEMPLCRFDYHPYYSDEVDMPMGTTYVKHFAVQEGIDLFDNRIFEISNMESEAMDPICRQVMEVGYLSVFKIGITKKYCNTNPIHASVSVGCDKQEWLHMPGVPQSVATNNQLAICANRFNYVFNLKGGSYVCDTACSSSLVAAHLGKTNLLERRWDPLEWHLGLGAGLTLTVGSFVHSCAAHMLSPGGRCFTFNATANGYNRGDGTACMLLKAGSCDDQRMCYFRGSQMGQDGRSASMSAPNGPAQEKCVWGAIREARMTPPESTTWECHGTGTSLGDPIEVGAVRKVQIKMKRLEPLMVASSKSNFGHLEGSAAAIAMNKCVVVVMKITCSATQHLKTLNPHLDHAAFEAIFTSEANPYKYRQGHCQVSSFGVGGTNGHAIFWGEGAKPDVDYKVMFVSKVRKAAAPIIVDGPDPADWEYSGPDYNAVPGVKYNIILNRDPFTDEETVSYERVEDEPLAVEFYCTTGSHNEWSEDRMLEGDVPGLFYQEIDVPESGTFEFRILADGDHERVIGPETTTARKLAPILGPLAGLQASWVVKAKPGSSVKLEFLAPVGGPRSIMWIPTREEE</sequence>
<keyword evidence="2" id="KW-0597">Phosphoprotein</keyword>
<evidence type="ECO:0000256" key="3">
    <source>
        <dbReference type="RuleBase" id="RU003694"/>
    </source>
</evidence>
<dbReference type="InterPro" id="IPR020841">
    <property type="entry name" value="PKS_Beta-ketoAc_synthase_dom"/>
</dbReference>
<dbReference type="InterPro" id="IPR014031">
    <property type="entry name" value="Ketoacyl_synth_C"/>
</dbReference>